<dbReference type="Proteomes" id="UP000754226">
    <property type="component" value="Unassembled WGS sequence"/>
</dbReference>
<gene>
    <name evidence="1" type="ORF">KHX13_05710</name>
</gene>
<accession>A0A943EGR5</accession>
<proteinExistence type="predicted"/>
<dbReference type="PANTHER" id="PTHR35861">
    <property type="match status" value="1"/>
</dbReference>
<name>A0A943EGR5_9FIRM</name>
<comment type="caution">
    <text evidence="1">The sequence shown here is derived from an EMBL/GenBank/DDBJ whole genome shotgun (WGS) entry which is preliminary data.</text>
</comment>
<dbReference type="AlphaFoldDB" id="A0A943EGR5"/>
<organism evidence="1 2">
    <name type="scientific">Acidaminococcus intestini</name>
    <dbReference type="NCBI Taxonomy" id="187327"/>
    <lineage>
        <taxon>Bacteria</taxon>
        <taxon>Bacillati</taxon>
        <taxon>Bacillota</taxon>
        <taxon>Negativicutes</taxon>
        <taxon>Acidaminococcales</taxon>
        <taxon>Acidaminococcaceae</taxon>
        <taxon>Acidaminococcus</taxon>
    </lineage>
</organism>
<dbReference type="PANTHER" id="PTHR35861:SF1">
    <property type="entry name" value="PHAGE TAIL SHEATH PROTEIN"/>
    <property type="match status" value="1"/>
</dbReference>
<dbReference type="InterPro" id="IPR052042">
    <property type="entry name" value="Tail_sheath_structural"/>
</dbReference>
<reference evidence="1" key="1">
    <citation type="submission" date="2021-02" db="EMBL/GenBank/DDBJ databases">
        <title>Infant gut strain persistence is associated with maternal origin, phylogeny, and functional potential including surface adhesion and iron acquisition.</title>
        <authorList>
            <person name="Lou Y.C."/>
        </authorList>
    </citation>
    <scope>NUCLEOTIDE SEQUENCE</scope>
    <source>
        <strain evidence="1">L3_106_000M1_dasL3_106_000M1_concoct_15</strain>
    </source>
</reference>
<sequence>MALFHGVQVGEVPTAIIPPVNTTAGLPVVFGTAPVHLTEDPMKYVNKPVICYSWDEAVKALGYSDDWDNYTLCEAMYSEFKLYAVAPIIFVNVLDPTKHKKSETKKPAPLIEGKVELSEAVLLNTLKVRSTEAAQPAKEGIDYTAAWDDDGRLIIAVVPGGTLASGESIVLDYDAVDPTAVDADDIIGGASAKGESKGLELIDKIYTQFSLVPGIIAAPGWSEDPAVASVMKAKALNIDGLFRCIVLTDVDTAEVKAYSDVNEWKNKNNYTGTNQVVCWPCVRNGKKVFHLSTHLMGVIGVTDAANGDIPYRSPSNISIQATGICLKDGSEISLSLTQADLLNTQGVVTGLNFNGGWKSWGNCTGAYPSKTDVKDSFICVRRMFDWQYQTFILTYWQILDAPLTPRLIRTVVDSETIRLNGLVSRGYLLGASVKFLESENPRTDLLRGIFRIHSCITPPVPAQKIEDILEYDVNNFQNLFA</sequence>
<evidence type="ECO:0000313" key="2">
    <source>
        <dbReference type="Proteomes" id="UP000754226"/>
    </source>
</evidence>
<protein>
    <submittedName>
        <fullName evidence="1">Phage tail sheath family protein</fullName>
    </submittedName>
</protein>
<evidence type="ECO:0000313" key="1">
    <source>
        <dbReference type="EMBL" id="MBS5519811.1"/>
    </source>
</evidence>
<dbReference type="EMBL" id="JAGZCZ010000005">
    <property type="protein sequence ID" value="MBS5519811.1"/>
    <property type="molecule type" value="Genomic_DNA"/>
</dbReference>